<comment type="caution">
    <text evidence="1">The sequence shown here is derived from an EMBL/GenBank/DDBJ whole genome shotgun (WGS) entry which is preliminary data.</text>
</comment>
<name>A0A8H6NAB6_9PEZI</name>
<reference evidence="1" key="1">
    <citation type="journal article" date="2020" name="Phytopathology">
        <title>Genome Sequence Resources of Colletotrichum truncatum, C. plurivorum, C. musicola, and C. sojae: Four Species Pathogenic to Soybean (Glycine max).</title>
        <authorList>
            <person name="Rogerio F."/>
            <person name="Boufleur T.R."/>
            <person name="Ciampi-Guillardi M."/>
            <person name="Sukno S.A."/>
            <person name="Thon M.R."/>
            <person name="Massola Junior N.S."/>
            <person name="Baroncelli R."/>
        </authorList>
    </citation>
    <scope>NUCLEOTIDE SEQUENCE</scope>
    <source>
        <strain evidence="1">LFN00145</strain>
    </source>
</reference>
<sequence length="110" mass="12778">MGRSFSIARDHTMKRNMQAAGFVEVTEKKIKVPIHGWPRDERLQHAGLLIQMAFDQSLEGFGTFIMTQILGWDQIESTILGAQMRREIRRMSNYAWVETTIVYGRKPLDH</sequence>
<dbReference type="GO" id="GO:0032259">
    <property type="term" value="P:methylation"/>
    <property type="evidence" value="ECO:0007669"/>
    <property type="project" value="UniProtKB-KW"/>
</dbReference>
<protein>
    <submittedName>
        <fullName evidence="1">Methyltransferase domain-containing protein</fullName>
    </submittedName>
</protein>
<evidence type="ECO:0000313" key="1">
    <source>
        <dbReference type="EMBL" id="KAF6825241.1"/>
    </source>
</evidence>
<organism evidence="1 2">
    <name type="scientific">Colletotrichum plurivorum</name>
    <dbReference type="NCBI Taxonomy" id="2175906"/>
    <lineage>
        <taxon>Eukaryota</taxon>
        <taxon>Fungi</taxon>
        <taxon>Dikarya</taxon>
        <taxon>Ascomycota</taxon>
        <taxon>Pezizomycotina</taxon>
        <taxon>Sordariomycetes</taxon>
        <taxon>Hypocreomycetidae</taxon>
        <taxon>Glomerellales</taxon>
        <taxon>Glomerellaceae</taxon>
        <taxon>Colletotrichum</taxon>
        <taxon>Colletotrichum orchidearum species complex</taxon>
    </lineage>
</organism>
<proteinExistence type="predicted"/>
<gene>
    <name evidence="1" type="ORF">CPLU01_10367</name>
</gene>
<keyword evidence="1" id="KW-0808">Transferase</keyword>
<keyword evidence="1" id="KW-0489">Methyltransferase</keyword>
<accession>A0A8H6NAB6</accession>
<dbReference type="EMBL" id="WIGO01000177">
    <property type="protein sequence ID" value="KAF6825241.1"/>
    <property type="molecule type" value="Genomic_DNA"/>
</dbReference>
<dbReference type="AlphaFoldDB" id="A0A8H6NAB6"/>
<keyword evidence="2" id="KW-1185">Reference proteome</keyword>
<dbReference type="Proteomes" id="UP000654918">
    <property type="component" value="Unassembled WGS sequence"/>
</dbReference>
<evidence type="ECO:0000313" key="2">
    <source>
        <dbReference type="Proteomes" id="UP000654918"/>
    </source>
</evidence>
<dbReference type="GO" id="GO:0008168">
    <property type="term" value="F:methyltransferase activity"/>
    <property type="evidence" value="ECO:0007669"/>
    <property type="project" value="UniProtKB-KW"/>
</dbReference>